<gene>
    <name evidence="2" type="primary">amoB</name>
    <name evidence="2" type="ORF">NFRAN_0671</name>
</gene>
<dbReference type="RefSeq" id="WP_197731097.1">
    <property type="nucleotide sequence ID" value="NZ_LR216287.1"/>
</dbReference>
<proteinExistence type="predicted"/>
<keyword evidence="1" id="KW-0472">Membrane</keyword>
<keyword evidence="1" id="KW-1133">Transmembrane helix</keyword>
<evidence type="ECO:0000313" key="3">
    <source>
        <dbReference type="Proteomes" id="UP000294299"/>
    </source>
</evidence>
<dbReference type="KEGG" id="nfn:NFRAN_0671"/>
<feature type="transmembrane region" description="Helical" evidence="1">
    <location>
        <begin position="12"/>
        <end position="35"/>
    </location>
</feature>
<dbReference type="AlphaFoldDB" id="A0A484I8C2"/>
<dbReference type="PROSITE" id="PS00430">
    <property type="entry name" value="TONB_DEPENDENT_REC_1"/>
    <property type="match status" value="1"/>
</dbReference>
<dbReference type="EMBL" id="LR216287">
    <property type="protein sequence ID" value="VFJ12993.1"/>
    <property type="molecule type" value="Genomic_DNA"/>
</dbReference>
<dbReference type="InterPro" id="IPR010916">
    <property type="entry name" value="TonB_box_CS"/>
</dbReference>
<keyword evidence="1" id="KW-0812">Transmembrane</keyword>
<keyword evidence="2" id="KW-0560">Oxidoreductase</keyword>
<name>A0A484I8C2_9ARCH</name>
<dbReference type="Gene3D" id="2.60.120.570">
    <property type="entry name" value="Particulate methane monooxygenase, b subunit. Chain: A, domain 1"/>
    <property type="match status" value="2"/>
</dbReference>
<reference evidence="2 3" key="1">
    <citation type="submission" date="2019-02" db="EMBL/GenBank/DDBJ databases">
        <authorList>
            <person name="Lehtovirta-Morley E L."/>
        </authorList>
    </citation>
    <scope>NUCLEOTIDE SEQUENCE [LARGE SCALE GENOMIC DNA]</scope>
    <source>
        <strain evidence="2">NFRAN1</strain>
    </source>
</reference>
<evidence type="ECO:0000256" key="1">
    <source>
        <dbReference type="SAM" id="Phobius"/>
    </source>
</evidence>
<dbReference type="OrthoDB" id="6824at2157"/>
<organism evidence="2 3">
    <name type="scientific">Candidatus Nitrosocosmicus franklandianus</name>
    <dbReference type="NCBI Taxonomy" id="1798806"/>
    <lineage>
        <taxon>Archaea</taxon>
        <taxon>Nitrososphaerota</taxon>
        <taxon>Nitrososphaeria</taxon>
        <taxon>Nitrososphaerales</taxon>
        <taxon>Nitrososphaeraceae</taxon>
        <taxon>Candidatus Nitrosocosmicus</taxon>
    </lineage>
</organism>
<protein>
    <submittedName>
        <fullName evidence="2">Ammonia monooxygenase, subunit B</fullName>
    </submittedName>
</protein>
<keyword evidence="3" id="KW-1185">Reference proteome</keyword>
<dbReference type="InterPro" id="IPR023301">
    <property type="entry name" value="NH3_CH4_mOase_suB_N"/>
</dbReference>
<keyword evidence="2" id="KW-0503">Monooxygenase</keyword>
<dbReference type="Pfam" id="PF04744">
    <property type="entry name" value="Monooxygenase_B"/>
    <property type="match status" value="1"/>
</dbReference>
<dbReference type="GO" id="GO:0004497">
    <property type="term" value="F:monooxygenase activity"/>
    <property type="evidence" value="ECO:0007669"/>
    <property type="project" value="UniProtKB-KW"/>
</dbReference>
<dbReference type="Proteomes" id="UP000294299">
    <property type="component" value="Chromosome NFRAN"/>
</dbReference>
<dbReference type="InterPro" id="IPR006833">
    <property type="entry name" value="NH3_CH4_mOase_B"/>
</dbReference>
<sequence>MNEKSGNKPAMVFLIVTFVAGASILASIIALLPLADGHGVQAQLQSRFVRINNEAFSAQSLNTGDTLVVTGELQSLVNRPMRGWISLFSESTNAGNRWEFVSRDPPGNIIEIQPQETVPYRLEAKALEPGVYHVHTQLNLASVGPGLGPGQTIQVVGDPILKPIPWNNIIYQSIIIAAGLGVTFATRPWQVI</sequence>
<dbReference type="GeneID" id="39420169"/>
<evidence type="ECO:0000313" key="2">
    <source>
        <dbReference type="EMBL" id="VFJ12993.1"/>
    </source>
</evidence>
<accession>A0A484I8C2</accession>